<dbReference type="EMBL" id="JAIQCJ010001178">
    <property type="protein sequence ID" value="KAJ8791981.1"/>
    <property type="molecule type" value="Genomic_DNA"/>
</dbReference>
<gene>
    <name evidence="1" type="ORF">J1605_020246</name>
</gene>
<dbReference type="Proteomes" id="UP001159641">
    <property type="component" value="Unassembled WGS sequence"/>
</dbReference>
<evidence type="ECO:0000313" key="2">
    <source>
        <dbReference type="Proteomes" id="UP001159641"/>
    </source>
</evidence>
<protein>
    <submittedName>
        <fullName evidence="1">Uncharacterized protein</fullName>
    </submittedName>
</protein>
<accession>A0AB34HGP1</accession>
<organism evidence="1 2">
    <name type="scientific">Eschrichtius robustus</name>
    <name type="common">California gray whale</name>
    <name type="synonym">Eschrichtius gibbosus</name>
    <dbReference type="NCBI Taxonomy" id="9764"/>
    <lineage>
        <taxon>Eukaryota</taxon>
        <taxon>Metazoa</taxon>
        <taxon>Chordata</taxon>
        <taxon>Craniata</taxon>
        <taxon>Vertebrata</taxon>
        <taxon>Euteleostomi</taxon>
        <taxon>Mammalia</taxon>
        <taxon>Eutheria</taxon>
        <taxon>Laurasiatheria</taxon>
        <taxon>Artiodactyla</taxon>
        <taxon>Whippomorpha</taxon>
        <taxon>Cetacea</taxon>
        <taxon>Mysticeti</taxon>
        <taxon>Eschrichtiidae</taxon>
        <taxon>Eschrichtius</taxon>
    </lineage>
</organism>
<evidence type="ECO:0000313" key="1">
    <source>
        <dbReference type="EMBL" id="KAJ8791981.1"/>
    </source>
</evidence>
<keyword evidence="2" id="KW-1185">Reference proteome</keyword>
<comment type="caution">
    <text evidence="1">The sequence shown here is derived from an EMBL/GenBank/DDBJ whole genome shotgun (WGS) entry which is preliminary data.</text>
</comment>
<reference evidence="1 2" key="1">
    <citation type="submission" date="2022-11" db="EMBL/GenBank/DDBJ databases">
        <title>Whole genome sequence of Eschrichtius robustus ER-17-0199.</title>
        <authorList>
            <person name="Bruniche-Olsen A."/>
            <person name="Black A.N."/>
            <person name="Fields C.J."/>
            <person name="Walden K."/>
            <person name="Dewoody J.A."/>
        </authorList>
    </citation>
    <scope>NUCLEOTIDE SEQUENCE [LARGE SCALE GENOMIC DNA]</scope>
    <source>
        <strain evidence="1">ER-17-0199</strain>
        <tissue evidence="1">Blubber</tissue>
    </source>
</reference>
<dbReference type="AlphaFoldDB" id="A0AB34HGP1"/>
<proteinExistence type="predicted"/>
<name>A0AB34HGP1_ESCRO</name>
<sequence length="59" mass="6304">MMAIILPNGVPAYLSNIISDTSTPQTPLPFNHIGKARVTEHAPHSAPLFLGSPSFFSLT</sequence>